<dbReference type="RefSeq" id="WP_127684273.1">
    <property type="nucleotide sequence ID" value="NZ_SACM01000006.1"/>
</dbReference>
<dbReference type="Proteomes" id="UP000288587">
    <property type="component" value="Unassembled WGS sequence"/>
</dbReference>
<accession>A0A437LAN7</accession>
<dbReference type="Gene3D" id="1.10.443.10">
    <property type="entry name" value="Intergrase catalytic core"/>
    <property type="match status" value="1"/>
</dbReference>
<dbReference type="Pfam" id="PF20172">
    <property type="entry name" value="DUF6538"/>
    <property type="match status" value="1"/>
</dbReference>
<dbReference type="EMBL" id="SACM01000006">
    <property type="protein sequence ID" value="RVT82465.1"/>
    <property type="molecule type" value="Genomic_DNA"/>
</dbReference>
<organism evidence="8 9">
    <name type="scientific">Inhella crocodyli</name>
    <dbReference type="NCBI Taxonomy" id="2499851"/>
    <lineage>
        <taxon>Bacteria</taxon>
        <taxon>Pseudomonadati</taxon>
        <taxon>Pseudomonadota</taxon>
        <taxon>Betaproteobacteria</taxon>
        <taxon>Burkholderiales</taxon>
        <taxon>Sphaerotilaceae</taxon>
        <taxon>Inhella</taxon>
    </lineage>
</organism>
<evidence type="ECO:0000313" key="8">
    <source>
        <dbReference type="EMBL" id="RVT82465.1"/>
    </source>
</evidence>
<protein>
    <submittedName>
        <fullName evidence="8">Site-specific integrase</fullName>
    </submittedName>
</protein>
<reference evidence="8 9" key="1">
    <citation type="submission" date="2019-01" db="EMBL/GenBank/DDBJ databases">
        <authorList>
            <person name="Chen W.-M."/>
        </authorList>
    </citation>
    <scope>NUCLEOTIDE SEQUENCE [LARGE SCALE GENOMIC DNA]</scope>
    <source>
        <strain evidence="8 9">CCP-18</strain>
    </source>
</reference>
<dbReference type="SUPFAM" id="SSF56349">
    <property type="entry name" value="DNA breaking-rejoining enzymes"/>
    <property type="match status" value="1"/>
</dbReference>
<dbReference type="AlphaFoldDB" id="A0A437LAN7"/>
<feature type="domain" description="Tyr recombinase" evidence="6">
    <location>
        <begin position="446"/>
        <end position="626"/>
    </location>
</feature>
<evidence type="ECO:0000256" key="4">
    <source>
        <dbReference type="ARBA" id="ARBA00023172"/>
    </source>
</evidence>
<dbReference type="PANTHER" id="PTHR30349">
    <property type="entry name" value="PHAGE INTEGRASE-RELATED"/>
    <property type="match status" value="1"/>
</dbReference>
<keyword evidence="9" id="KW-1185">Reference proteome</keyword>
<dbReference type="GO" id="GO:0015074">
    <property type="term" value="P:DNA integration"/>
    <property type="evidence" value="ECO:0007669"/>
    <property type="project" value="UniProtKB-KW"/>
</dbReference>
<sequence length="674" mass="74683">MDGLQRRPSGIYVARLAVPEHLRKQVGQRELIRSTGTKELALAKIVAGQLLSSWRQQLFDLERMASSPEFDIDRALVGSPLLSAKGHLDLETAARVSGLGVQALLLAAAEGRLQLFVRAVGLSGYVLKRSNLDRDVIDDRGAYSLIVPPPHKMPSEAAFVRMSAVLSVPDGAELASALLAGRPACIVLLDDADDPSNVFAPDQPIDVGPRDLWAAATDVDHERGRIATRITPAQREHTRRVSESAQTPELFKRPLKTSIPLFLSDHARPRADDQSRRVEAACILFLELVGSDLCGRDLTRDMVRRYRDELLPQVPANENKIRLRMGTHSVTESIAAVQGTNWPRLSAAEQAKRMKWLGGWLSWLAREDWTSSDHAHGLVGGGAAGRAATASRKAAKNEDKRSPFDDEDLTKIFSADWFLAGKGQLTAKGTYREWMPYYTWLPLLGLFTGARINELAQLSLKDIKQMPGGTWVIDITEADDPEDGVADQKEPSGDGELTGPGISAREDAALKRIKNSQSRRKIPVHSQLVRLGLLEWRASLLQAGHDRLFPELRWDPVKGYGKDATKWFTRFLKSKGLARNGRKVFHSFRHTVSNRLVWSLGETRAVNQIMGHSRGKTMSSKQYTADEARFEPGSPIVEAIETLQFSPISRVAVFDCDAGLNAVKDALRRKHRRD</sequence>
<dbReference type="OrthoDB" id="9784724at2"/>
<proteinExistence type="inferred from homology"/>
<dbReference type="CDD" id="cd01184">
    <property type="entry name" value="INT_C_like_1"/>
    <property type="match status" value="1"/>
</dbReference>
<evidence type="ECO:0000256" key="2">
    <source>
        <dbReference type="ARBA" id="ARBA00022908"/>
    </source>
</evidence>
<evidence type="ECO:0000256" key="3">
    <source>
        <dbReference type="ARBA" id="ARBA00023125"/>
    </source>
</evidence>
<dbReference type="PANTHER" id="PTHR30349:SF41">
    <property type="entry name" value="INTEGRASE_RECOMBINASE PROTEIN MJ0367-RELATED"/>
    <property type="match status" value="1"/>
</dbReference>
<keyword evidence="4" id="KW-0233">DNA recombination</keyword>
<dbReference type="InterPro" id="IPR050090">
    <property type="entry name" value="Tyrosine_recombinase_XerCD"/>
</dbReference>
<name>A0A437LAN7_9BURK</name>
<dbReference type="GO" id="GO:0003677">
    <property type="term" value="F:DNA binding"/>
    <property type="evidence" value="ECO:0007669"/>
    <property type="project" value="UniProtKB-KW"/>
</dbReference>
<evidence type="ECO:0000256" key="5">
    <source>
        <dbReference type="SAM" id="MobiDB-lite"/>
    </source>
</evidence>
<evidence type="ECO:0000256" key="1">
    <source>
        <dbReference type="ARBA" id="ARBA00008857"/>
    </source>
</evidence>
<dbReference type="GO" id="GO:0006310">
    <property type="term" value="P:DNA recombination"/>
    <property type="evidence" value="ECO:0007669"/>
    <property type="project" value="UniProtKB-KW"/>
</dbReference>
<dbReference type="Pfam" id="PF00589">
    <property type="entry name" value="Phage_integrase"/>
    <property type="match status" value="1"/>
</dbReference>
<evidence type="ECO:0000259" key="6">
    <source>
        <dbReference type="Pfam" id="PF00589"/>
    </source>
</evidence>
<evidence type="ECO:0000313" key="9">
    <source>
        <dbReference type="Proteomes" id="UP000288587"/>
    </source>
</evidence>
<keyword evidence="2" id="KW-0229">DNA integration</keyword>
<dbReference type="InterPro" id="IPR002104">
    <property type="entry name" value="Integrase_catalytic"/>
</dbReference>
<dbReference type="InterPro" id="IPR011010">
    <property type="entry name" value="DNA_brk_join_enz"/>
</dbReference>
<feature type="domain" description="DUF6538" evidence="7">
    <location>
        <begin position="4"/>
        <end position="57"/>
    </location>
</feature>
<gene>
    <name evidence="8" type="ORF">EOD73_17175</name>
</gene>
<feature type="region of interest" description="Disordered" evidence="5">
    <location>
        <begin position="480"/>
        <end position="502"/>
    </location>
</feature>
<dbReference type="InterPro" id="IPR046668">
    <property type="entry name" value="DUF6538"/>
</dbReference>
<keyword evidence="3" id="KW-0238">DNA-binding</keyword>
<dbReference type="InterPro" id="IPR013762">
    <property type="entry name" value="Integrase-like_cat_sf"/>
</dbReference>
<evidence type="ECO:0000259" key="7">
    <source>
        <dbReference type="Pfam" id="PF20172"/>
    </source>
</evidence>
<comment type="similarity">
    <text evidence="1">Belongs to the 'phage' integrase family.</text>
</comment>
<comment type="caution">
    <text evidence="8">The sequence shown here is derived from an EMBL/GenBank/DDBJ whole genome shotgun (WGS) entry which is preliminary data.</text>
</comment>